<dbReference type="PANTHER" id="PTHR48107:SF7">
    <property type="entry name" value="RE15974P"/>
    <property type="match status" value="1"/>
</dbReference>
<dbReference type="InterPro" id="IPR036291">
    <property type="entry name" value="NAD(P)-bd_dom_sf"/>
</dbReference>
<dbReference type="PROSITE" id="PS51318">
    <property type="entry name" value="TAT"/>
    <property type="match status" value="1"/>
</dbReference>
<keyword evidence="2" id="KW-0560">Oxidoreductase</keyword>
<evidence type="ECO:0000313" key="5">
    <source>
        <dbReference type="Proteomes" id="UP001377830"/>
    </source>
</evidence>
<gene>
    <name evidence="4" type="ORF">PEC302110_10880</name>
</gene>
<protein>
    <submittedName>
        <fullName evidence="4">SDR family oxidoreductase</fullName>
    </submittedName>
</protein>
<evidence type="ECO:0000256" key="2">
    <source>
        <dbReference type="ARBA" id="ARBA00023002"/>
    </source>
</evidence>
<dbReference type="InterPro" id="IPR020904">
    <property type="entry name" value="Sc_DH/Rdtase_CS"/>
</dbReference>
<dbReference type="SMART" id="SM00822">
    <property type="entry name" value="PKS_KR"/>
    <property type="match status" value="1"/>
</dbReference>
<dbReference type="AlphaFoldDB" id="A0AAN0K9F0"/>
<dbReference type="PRINTS" id="PR00081">
    <property type="entry name" value="GDHRDH"/>
</dbReference>
<reference evidence="5" key="1">
    <citation type="journal article" date="2024" name="Int. J. Syst. Evol. Microbiol.">
        <title>Pectobacterium araliae sp. nov., a pathogen causing bacterial soft rot of Japanese angelica tree in Japan.</title>
        <authorList>
            <person name="Sawada H."/>
            <person name="Someya N."/>
            <person name="Morohoshi T."/>
            <person name="Ono M."/>
            <person name="Satou M."/>
        </authorList>
    </citation>
    <scope>NUCLEOTIDE SEQUENCE [LARGE SCALE GENOMIC DNA]</scope>
    <source>
        <strain evidence="5">MAFF 302110</strain>
    </source>
</reference>
<proteinExistence type="inferred from homology"/>
<dbReference type="InterPro" id="IPR006311">
    <property type="entry name" value="TAT_signal"/>
</dbReference>
<keyword evidence="5" id="KW-1185">Reference proteome</keyword>
<organism evidence="4 5">
    <name type="scientific">Pectobacterium araliae</name>
    <dbReference type="NCBI Taxonomy" id="3073862"/>
    <lineage>
        <taxon>Bacteria</taxon>
        <taxon>Pseudomonadati</taxon>
        <taxon>Pseudomonadota</taxon>
        <taxon>Gammaproteobacteria</taxon>
        <taxon>Enterobacterales</taxon>
        <taxon>Pectobacteriaceae</taxon>
        <taxon>Pectobacterium</taxon>
    </lineage>
</organism>
<feature type="domain" description="Ketoreductase" evidence="3">
    <location>
        <begin position="54"/>
        <end position="232"/>
    </location>
</feature>
<accession>A0AAN0K9F0</accession>
<dbReference type="SUPFAM" id="SSF51735">
    <property type="entry name" value="NAD(P)-binding Rossmann-fold domains"/>
    <property type="match status" value="1"/>
</dbReference>
<evidence type="ECO:0000256" key="1">
    <source>
        <dbReference type="ARBA" id="ARBA00006484"/>
    </source>
</evidence>
<evidence type="ECO:0000259" key="3">
    <source>
        <dbReference type="SMART" id="SM00822"/>
    </source>
</evidence>
<sequence>MSTQDFNNPIRSDETRLSRRKILTAAAIAVPAALILGSASGVAAAAQSNATTNKSALVTGSSRGIGAAIAKRLAQDGYAVTVNYLNNRELAAGVVRDIESAGGKAIFEQADVSDAKAVRRLFDKHREAFGQVDIVVANAGIQRLGAFADMSDDDYVRLIDVNMKGVFHTLREGARQVSDGGRIIALSSGTTTMRPPTYGPYAASKAAVEVFVNILAKELAGRMISVNAVAPGTTNTSLFTDGKTPEQIAGFARQTPYKRLGEPEDIANVVSILAGGRGGWINGQVVNANGGLV</sequence>
<name>A0AAN0K9F0_9GAMM</name>
<dbReference type="PROSITE" id="PS00061">
    <property type="entry name" value="ADH_SHORT"/>
    <property type="match status" value="1"/>
</dbReference>
<dbReference type="PRINTS" id="PR00080">
    <property type="entry name" value="SDRFAMILY"/>
</dbReference>
<dbReference type="Gene3D" id="3.40.50.720">
    <property type="entry name" value="NAD(P)-binding Rossmann-like Domain"/>
    <property type="match status" value="1"/>
</dbReference>
<dbReference type="Proteomes" id="UP001377830">
    <property type="component" value="Chromosome"/>
</dbReference>
<dbReference type="Pfam" id="PF13561">
    <property type="entry name" value="adh_short_C2"/>
    <property type="match status" value="1"/>
</dbReference>
<evidence type="ECO:0000313" key="4">
    <source>
        <dbReference type="EMBL" id="BES83991.1"/>
    </source>
</evidence>
<dbReference type="CDD" id="cd05362">
    <property type="entry name" value="THN_reductase-like_SDR_c"/>
    <property type="match status" value="1"/>
</dbReference>
<dbReference type="PANTHER" id="PTHR48107">
    <property type="entry name" value="NADPH-DEPENDENT ALDEHYDE REDUCTASE-LIKE PROTEIN, CHLOROPLASTIC-RELATED"/>
    <property type="match status" value="1"/>
</dbReference>
<dbReference type="InterPro" id="IPR057326">
    <property type="entry name" value="KR_dom"/>
</dbReference>
<comment type="similarity">
    <text evidence="1">Belongs to the short-chain dehydrogenases/reductases (SDR) family.</text>
</comment>
<dbReference type="FunFam" id="3.40.50.720:FF:000084">
    <property type="entry name" value="Short-chain dehydrogenase reductase"/>
    <property type="match status" value="1"/>
</dbReference>
<dbReference type="GO" id="GO:0016614">
    <property type="term" value="F:oxidoreductase activity, acting on CH-OH group of donors"/>
    <property type="evidence" value="ECO:0007669"/>
    <property type="project" value="UniProtKB-ARBA"/>
</dbReference>
<dbReference type="EMBL" id="AP028908">
    <property type="protein sequence ID" value="BES83991.1"/>
    <property type="molecule type" value="Genomic_DNA"/>
</dbReference>
<dbReference type="KEGG" id="parl:PEC302110_10880"/>
<dbReference type="InterPro" id="IPR002347">
    <property type="entry name" value="SDR_fam"/>
</dbReference>
<dbReference type="RefSeq" id="WP_261848162.1">
    <property type="nucleotide sequence ID" value="NZ_AP028908.1"/>
</dbReference>